<proteinExistence type="predicted"/>
<organism evidence="3 4">
    <name type="scientific">Devosia nanyangense</name>
    <dbReference type="NCBI Taxonomy" id="1228055"/>
    <lineage>
        <taxon>Bacteria</taxon>
        <taxon>Pseudomonadati</taxon>
        <taxon>Pseudomonadota</taxon>
        <taxon>Alphaproteobacteria</taxon>
        <taxon>Hyphomicrobiales</taxon>
        <taxon>Devosiaceae</taxon>
        <taxon>Devosia</taxon>
    </lineage>
</organism>
<dbReference type="Proteomes" id="UP000782610">
    <property type="component" value="Unassembled WGS sequence"/>
</dbReference>
<dbReference type="InterPro" id="IPR007074">
    <property type="entry name" value="LicD/FKTN/FKRP_NTP_transf"/>
</dbReference>
<evidence type="ECO:0000313" key="3">
    <source>
        <dbReference type="EMBL" id="MBI4921560.1"/>
    </source>
</evidence>
<comment type="caution">
    <text evidence="3">The sequence shown here is derived from an EMBL/GenBank/DDBJ whole genome shotgun (WGS) entry which is preliminary data.</text>
</comment>
<dbReference type="Pfam" id="PF04991">
    <property type="entry name" value="LicD"/>
    <property type="match status" value="1"/>
</dbReference>
<evidence type="ECO:0000259" key="2">
    <source>
        <dbReference type="Pfam" id="PF04991"/>
    </source>
</evidence>
<feature type="region of interest" description="Disordered" evidence="1">
    <location>
        <begin position="465"/>
        <end position="486"/>
    </location>
</feature>
<name>A0A933NXT6_9HYPH</name>
<dbReference type="PANTHER" id="PTHR13627">
    <property type="entry name" value="FUKUTIN RELATED PROTEIN"/>
    <property type="match status" value="1"/>
</dbReference>
<feature type="domain" description="LicD/FKTN/FKRP nucleotidyltransferase" evidence="2">
    <location>
        <begin position="318"/>
        <end position="348"/>
    </location>
</feature>
<dbReference type="AlphaFoldDB" id="A0A933NXT6"/>
<sequence length="486" mass="54037">MMDDATLLALAEELLPGAGFFGGTEDFALSLDINETVDRVEIAVASGLPGYLNLRTLLFYDRDGVPLDRAALLRSAVLSTIQGAASPEEIFRRVLAGGTICSERQVFPTLTIEFQAPAGIGRIVIFNRGDLSCHRSKYLTCTAFHLDEAVYHYVNLSAESLLFEVRALLALCDLLPERLVSHESQGNIVKVVHAALQERIEREHLDWTPRRLAALMPVFVATEVATEFQTSLCASIMLSLCGDNDYCETRRLAPLQGILSTGSSIARMTREAGRLIEKRGGLPRTFLAGKHRIQESALERDRDLFLSALDAVFPLMRQMGVEAMVCYGTLLGAVREHRFLPHDDDVDILYVDGSRSREEAHRRRAELITCLAAAGFWTHDNNENFHVAIGGAVIDVFPCWMADGRLTLMMENYRYRDVAAEIILPTSTIALYDRIYPAPADPAGLLVERYGEGWTTSNPYHEWPWRLSGKEESPPPGARRTRATSP</sequence>
<dbReference type="EMBL" id="JACRAF010000022">
    <property type="protein sequence ID" value="MBI4921560.1"/>
    <property type="molecule type" value="Genomic_DNA"/>
</dbReference>
<reference evidence="3" key="1">
    <citation type="submission" date="2020-07" db="EMBL/GenBank/DDBJ databases">
        <title>Huge and variable diversity of episymbiotic CPR bacteria and DPANN archaea in groundwater ecosystems.</title>
        <authorList>
            <person name="He C.Y."/>
            <person name="Keren R."/>
            <person name="Whittaker M."/>
            <person name="Farag I.F."/>
            <person name="Doudna J."/>
            <person name="Cate J.H.D."/>
            <person name="Banfield J.F."/>
        </authorList>
    </citation>
    <scope>NUCLEOTIDE SEQUENCE</scope>
    <source>
        <strain evidence="3">NC_groundwater_1586_Pr3_B-0.1um_66_15</strain>
    </source>
</reference>
<dbReference type="PANTHER" id="PTHR13627:SF31">
    <property type="entry name" value="RIBITOL 5-PHOSPHATE TRANSFERASE FKRP"/>
    <property type="match status" value="1"/>
</dbReference>
<dbReference type="GO" id="GO:0009100">
    <property type="term" value="P:glycoprotein metabolic process"/>
    <property type="evidence" value="ECO:0007669"/>
    <property type="project" value="UniProtKB-ARBA"/>
</dbReference>
<evidence type="ECO:0000256" key="1">
    <source>
        <dbReference type="SAM" id="MobiDB-lite"/>
    </source>
</evidence>
<evidence type="ECO:0000313" key="4">
    <source>
        <dbReference type="Proteomes" id="UP000782610"/>
    </source>
</evidence>
<accession>A0A933NXT6</accession>
<gene>
    <name evidence="3" type="ORF">HY834_07400</name>
</gene>
<dbReference type="InterPro" id="IPR052613">
    <property type="entry name" value="LicD_transferase"/>
</dbReference>
<protein>
    <submittedName>
        <fullName evidence="3">LicD family protein</fullName>
    </submittedName>
</protein>